<gene>
    <name evidence="2" type="ORF">C5Y83_16085</name>
</gene>
<accession>A0A2S8FS41</accession>
<sequence length="292" mass="32044">MSEVIAQVSGESYTETIRKNILQQCGMTKSCFTGDPQPTDSTVAIGTSTYGKPRSALEHPYGSYGYQYRGMGGLVSNIEDLWRWDRALHDGKLLNAESVAAMIQANQGGYGLGWFVAKDPGGAICHRHGGSVRGFLAEIRRYPTIDGTLIVLANQDESLPFSLAVSELEKLLFDQSSDVKIPTRPPQKLIDQVIGDYQDAKKRRLAITKAAGLPTVRIYWGGPVTAGYLGMDDEGKTQLYLPSYSNGRYQFQADGELEFSDNPGKADSVSLLVIQPKLTFRRIENNAPRGNN</sequence>
<evidence type="ECO:0000313" key="2">
    <source>
        <dbReference type="EMBL" id="PQO34996.1"/>
    </source>
</evidence>
<dbReference type="PANTHER" id="PTHR46825">
    <property type="entry name" value="D-ALANYL-D-ALANINE-CARBOXYPEPTIDASE/ENDOPEPTIDASE AMPH"/>
    <property type="match status" value="1"/>
</dbReference>
<dbReference type="PANTHER" id="PTHR46825:SF9">
    <property type="entry name" value="BETA-LACTAMASE-RELATED DOMAIN-CONTAINING PROTEIN"/>
    <property type="match status" value="1"/>
</dbReference>
<name>A0A2S8FS41_9BACT</name>
<evidence type="ECO:0000313" key="3">
    <source>
        <dbReference type="Proteomes" id="UP000238322"/>
    </source>
</evidence>
<dbReference type="Proteomes" id="UP000238322">
    <property type="component" value="Unassembled WGS sequence"/>
</dbReference>
<dbReference type="SUPFAM" id="SSF56601">
    <property type="entry name" value="beta-lactamase/transpeptidase-like"/>
    <property type="match status" value="1"/>
</dbReference>
<dbReference type="InterPro" id="IPR050491">
    <property type="entry name" value="AmpC-like"/>
</dbReference>
<dbReference type="Pfam" id="PF00144">
    <property type="entry name" value="Beta-lactamase"/>
    <property type="match status" value="1"/>
</dbReference>
<dbReference type="EMBL" id="PUHY01000010">
    <property type="protein sequence ID" value="PQO34996.1"/>
    <property type="molecule type" value="Genomic_DNA"/>
</dbReference>
<evidence type="ECO:0000259" key="1">
    <source>
        <dbReference type="Pfam" id="PF00144"/>
    </source>
</evidence>
<dbReference type="InterPro" id="IPR001466">
    <property type="entry name" value="Beta-lactam-related"/>
</dbReference>
<feature type="domain" description="Beta-lactamase-related" evidence="1">
    <location>
        <begin position="2"/>
        <end position="161"/>
    </location>
</feature>
<dbReference type="OrthoDB" id="284523at2"/>
<organism evidence="2 3">
    <name type="scientific">Blastopirellula marina</name>
    <dbReference type="NCBI Taxonomy" id="124"/>
    <lineage>
        <taxon>Bacteria</taxon>
        <taxon>Pseudomonadati</taxon>
        <taxon>Planctomycetota</taxon>
        <taxon>Planctomycetia</taxon>
        <taxon>Pirellulales</taxon>
        <taxon>Pirellulaceae</taxon>
        <taxon>Blastopirellula</taxon>
    </lineage>
</organism>
<dbReference type="AlphaFoldDB" id="A0A2S8FS41"/>
<dbReference type="InterPro" id="IPR012338">
    <property type="entry name" value="Beta-lactam/transpept-like"/>
</dbReference>
<reference evidence="2 3" key="1">
    <citation type="submission" date="2018-02" db="EMBL/GenBank/DDBJ databases">
        <title>Comparative genomes isolates from brazilian mangrove.</title>
        <authorList>
            <person name="Araujo J.E."/>
            <person name="Taketani R.G."/>
            <person name="Silva M.C.P."/>
            <person name="Loureco M.V."/>
            <person name="Andreote F.D."/>
        </authorList>
    </citation>
    <scope>NUCLEOTIDE SEQUENCE [LARGE SCALE GENOMIC DNA]</scope>
    <source>
        <strain evidence="2 3">Hex-1 MGV</strain>
    </source>
</reference>
<protein>
    <recommendedName>
        <fullName evidence="1">Beta-lactamase-related domain-containing protein</fullName>
    </recommendedName>
</protein>
<comment type="caution">
    <text evidence="2">The sequence shown here is derived from an EMBL/GenBank/DDBJ whole genome shotgun (WGS) entry which is preliminary data.</text>
</comment>
<proteinExistence type="predicted"/>
<dbReference type="Gene3D" id="3.40.710.10">
    <property type="entry name" value="DD-peptidase/beta-lactamase superfamily"/>
    <property type="match status" value="1"/>
</dbReference>